<proteinExistence type="predicted"/>
<comment type="caution">
    <text evidence="1">The sequence shown here is derived from an EMBL/GenBank/DDBJ whole genome shotgun (WGS) entry which is preliminary data.</text>
</comment>
<dbReference type="EMBL" id="JAIWYP010000006">
    <property type="protein sequence ID" value="KAH3805161.1"/>
    <property type="molecule type" value="Genomic_DNA"/>
</dbReference>
<evidence type="ECO:0000313" key="1">
    <source>
        <dbReference type="EMBL" id="KAH3805161.1"/>
    </source>
</evidence>
<reference evidence="1" key="1">
    <citation type="journal article" date="2019" name="bioRxiv">
        <title>The Genome of the Zebra Mussel, Dreissena polymorpha: A Resource for Invasive Species Research.</title>
        <authorList>
            <person name="McCartney M.A."/>
            <person name="Auch B."/>
            <person name="Kono T."/>
            <person name="Mallez S."/>
            <person name="Zhang Y."/>
            <person name="Obille A."/>
            <person name="Becker A."/>
            <person name="Abrahante J.E."/>
            <person name="Garbe J."/>
            <person name="Badalamenti J.P."/>
            <person name="Herman A."/>
            <person name="Mangelson H."/>
            <person name="Liachko I."/>
            <person name="Sullivan S."/>
            <person name="Sone E.D."/>
            <person name="Koren S."/>
            <person name="Silverstein K.A.T."/>
            <person name="Beckman K.B."/>
            <person name="Gohl D.M."/>
        </authorList>
    </citation>
    <scope>NUCLEOTIDE SEQUENCE</scope>
    <source>
        <strain evidence="1">Duluth1</strain>
        <tissue evidence="1">Whole animal</tissue>
    </source>
</reference>
<gene>
    <name evidence="1" type="ORF">DPMN_133457</name>
</gene>
<reference evidence="1" key="2">
    <citation type="submission" date="2020-11" db="EMBL/GenBank/DDBJ databases">
        <authorList>
            <person name="McCartney M.A."/>
            <person name="Auch B."/>
            <person name="Kono T."/>
            <person name="Mallez S."/>
            <person name="Becker A."/>
            <person name="Gohl D.M."/>
            <person name="Silverstein K.A.T."/>
            <person name="Koren S."/>
            <person name="Bechman K.B."/>
            <person name="Herman A."/>
            <person name="Abrahante J.E."/>
            <person name="Garbe J."/>
        </authorList>
    </citation>
    <scope>NUCLEOTIDE SEQUENCE</scope>
    <source>
        <strain evidence="1">Duluth1</strain>
        <tissue evidence="1">Whole animal</tissue>
    </source>
</reference>
<keyword evidence="2" id="KW-1185">Reference proteome</keyword>
<accession>A0A9D4J9T1</accession>
<organism evidence="1 2">
    <name type="scientific">Dreissena polymorpha</name>
    <name type="common">Zebra mussel</name>
    <name type="synonym">Mytilus polymorpha</name>
    <dbReference type="NCBI Taxonomy" id="45954"/>
    <lineage>
        <taxon>Eukaryota</taxon>
        <taxon>Metazoa</taxon>
        <taxon>Spiralia</taxon>
        <taxon>Lophotrochozoa</taxon>
        <taxon>Mollusca</taxon>
        <taxon>Bivalvia</taxon>
        <taxon>Autobranchia</taxon>
        <taxon>Heteroconchia</taxon>
        <taxon>Euheterodonta</taxon>
        <taxon>Imparidentia</taxon>
        <taxon>Neoheterodontei</taxon>
        <taxon>Myida</taxon>
        <taxon>Dreissenoidea</taxon>
        <taxon>Dreissenidae</taxon>
        <taxon>Dreissena</taxon>
    </lineage>
</organism>
<dbReference type="AlphaFoldDB" id="A0A9D4J9T1"/>
<name>A0A9D4J9T1_DREPO</name>
<evidence type="ECO:0000313" key="2">
    <source>
        <dbReference type="Proteomes" id="UP000828390"/>
    </source>
</evidence>
<dbReference type="Proteomes" id="UP000828390">
    <property type="component" value="Unassembled WGS sequence"/>
</dbReference>
<protein>
    <submittedName>
        <fullName evidence="1">Uncharacterized protein</fullName>
    </submittedName>
</protein>
<sequence length="115" mass="13668">MSNKKRHEVRRNQLRSFITSKFAINVCNDACDYILRNIKVEEPTIRCHQKSFGIFPRRFESCRRLSTLSVQIFSIEVTCSMDVYMDVYKTQLLTKFGEDRMQLLTKFGEDRMNTI</sequence>